<gene>
    <name evidence="2" type="ORF">ACFOZ7_15330</name>
</gene>
<dbReference type="AlphaFoldDB" id="A0ABD5P1W1"/>
<dbReference type="Proteomes" id="UP001595821">
    <property type="component" value="Unassembled WGS sequence"/>
</dbReference>
<sequence length="208" mass="23873">MVQTTLEIIGLIFGLLGSIIAVSNEFSTLRKIGIKISKIAPWSQWDLTLLDQGLDTLPERRVRSDHDAFLPMFDYLTESGQPTTRPSYTEEDLKFIDEVKDTNLHRLAEDLMELKHQSQEGDKEMEQLLNRMTGFVGQISDEEMYFSLSDDGNEIVFNIPRYPNLSGQSFNRSYYEDRLNAEIDRFFVHTGTLLIGMAFAFQGLSLIF</sequence>
<name>A0ABD5P1W1_9EURY</name>
<feature type="transmembrane region" description="Helical" evidence="1">
    <location>
        <begin position="6"/>
        <end position="26"/>
    </location>
</feature>
<evidence type="ECO:0000313" key="2">
    <source>
        <dbReference type="EMBL" id="MFC4248286.1"/>
    </source>
</evidence>
<accession>A0ABD5P1W1</accession>
<dbReference type="RefSeq" id="WP_246976907.1">
    <property type="nucleotide sequence ID" value="NZ_CP095399.1"/>
</dbReference>
<evidence type="ECO:0000313" key="3">
    <source>
        <dbReference type="Proteomes" id="UP001595821"/>
    </source>
</evidence>
<dbReference type="EMBL" id="JBHSDJ010000119">
    <property type="protein sequence ID" value="MFC4248286.1"/>
    <property type="molecule type" value="Genomic_DNA"/>
</dbReference>
<keyword evidence="1" id="KW-1133">Transmembrane helix</keyword>
<feature type="transmembrane region" description="Helical" evidence="1">
    <location>
        <begin position="186"/>
        <end position="207"/>
    </location>
</feature>
<keyword evidence="1" id="KW-0812">Transmembrane</keyword>
<protein>
    <submittedName>
        <fullName evidence="2">Uncharacterized protein</fullName>
    </submittedName>
</protein>
<organism evidence="2 3">
    <name type="scientific">Natribaculum luteum</name>
    <dbReference type="NCBI Taxonomy" id="1586232"/>
    <lineage>
        <taxon>Archaea</taxon>
        <taxon>Methanobacteriati</taxon>
        <taxon>Methanobacteriota</taxon>
        <taxon>Stenosarchaea group</taxon>
        <taxon>Halobacteria</taxon>
        <taxon>Halobacteriales</taxon>
        <taxon>Natrialbaceae</taxon>
        <taxon>Natribaculum</taxon>
    </lineage>
</organism>
<evidence type="ECO:0000256" key="1">
    <source>
        <dbReference type="SAM" id="Phobius"/>
    </source>
</evidence>
<dbReference type="GeneID" id="71856588"/>
<keyword evidence="1" id="KW-0472">Membrane</keyword>
<proteinExistence type="predicted"/>
<reference evidence="2 3" key="1">
    <citation type="journal article" date="2014" name="Int. J. Syst. Evol. Microbiol.">
        <title>Complete genome sequence of Corynebacterium casei LMG S-19264T (=DSM 44701T), isolated from a smear-ripened cheese.</title>
        <authorList>
            <consortium name="US DOE Joint Genome Institute (JGI-PGF)"/>
            <person name="Walter F."/>
            <person name="Albersmeier A."/>
            <person name="Kalinowski J."/>
            <person name="Ruckert C."/>
        </authorList>
    </citation>
    <scope>NUCLEOTIDE SEQUENCE [LARGE SCALE GENOMIC DNA]</scope>
    <source>
        <strain evidence="2 3">IBRC-M 10912</strain>
    </source>
</reference>
<comment type="caution">
    <text evidence="2">The sequence shown here is derived from an EMBL/GenBank/DDBJ whole genome shotgun (WGS) entry which is preliminary data.</text>
</comment>